<proteinExistence type="predicted"/>
<feature type="compositionally biased region" description="Low complexity" evidence="1">
    <location>
        <begin position="695"/>
        <end position="704"/>
    </location>
</feature>
<evidence type="ECO:0000313" key="3">
    <source>
        <dbReference type="Proteomes" id="UP000268535"/>
    </source>
</evidence>
<feature type="region of interest" description="Disordered" evidence="1">
    <location>
        <begin position="308"/>
        <end position="347"/>
    </location>
</feature>
<feature type="region of interest" description="Disordered" evidence="1">
    <location>
        <begin position="504"/>
        <end position="574"/>
    </location>
</feature>
<sequence>MAKGAHAAAPDSLYGDKTDIPTPPASAPASPPRPMSSRKPGAADVAADPGSAPAEDAAAAAGGQFVDRIETPGASSRSPAGQSMPLHADGQLAYLPDHRSLKGLGCGDPETSPNVRPRSSTAQTSRRGGSGLDDLLADLIQLDDLFAPASSQVVAATTTTTTTTTTAVMATSMAPVAGPSDWLEAAGASGDDAPSLAAAAVYTKSGSVPESSHQRWPESLPRAPPSAAPAAEPSVSPVTAPAPSPPRSASQSGLPAAKLRPRPIAPYVMPTLGALTSLALRVHSMDGPAYSDDDADAIFSGWILKHSRSSAHQPRRSPSLVNLRAPRSDDDRGGTARRSRSQSKRSLWKPRYAVLAPILHGSHPKATPKAPTPKRLYIFRSDAPSAQAVTFLPLLADTTIGVTTAELARDVVNEQLSDDVVPPNTVLLTITAQGAAASAGSDLLCPPSSAPRPSLGLPSRHWDIVPLSLDASFAMTQKPIDSEAIPLWHAALASAVAGAKRLQKMTPSPAAASSTRDGGGLAPPSPAPPRARSCGPEGLTDRLAPPVSTARPSSALGLRTSPRTSTRAQPHHLDVDADLFPSTAGVTSPYGVFTPTPPPSGPSARASLFPAPHTLPEPIKARTRYDLATPTGAPGLASASASGGPAPGFVTPRSSTDTLGLPPRRPIDRRGSADSVTSRSDLAASSSRSPRLHPSRSPSPILSSTAGYRDRGSRVLSASASSPNLSQRVRRSSSRPPSAGQDPSMSGSRSRNRGSDRVNIFAVQPPPAEIV</sequence>
<feature type="compositionally biased region" description="Basic residues" evidence="1">
    <location>
        <begin position="335"/>
        <end position="347"/>
    </location>
</feature>
<name>A0A4P9WVC6_9FUNG</name>
<evidence type="ECO:0000256" key="1">
    <source>
        <dbReference type="SAM" id="MobiDB-lite"/>
    </source>
</evidence>
<feature type="compositionally biased region" description="Polar residues" evidence="1">
    <location>
        <begin position="716"/>
        <end position="727"/>
    </location>
</feature>
<gene>
    <name evidence="2" type="ORF">CAUPRSCDRAFT_11056</name>
</gene>
<feature type="compositionally biased region" description="Low complexity" evidence="1">
    <location>
        <begin position="35"/>
        <end position="63"/>
    </location>
</feature>
<feature type="compositionally biased region" description="Low complexity" evidence="1">
    <location>
        <begin position="228"/>
        <end position="239"/>
    </location>
</feature>
<feature type="compositionally biased region" description="Low complexity" evidence="1">
    <location>
        <begin position="632"/>
        <end position="648"/>
    </location>
</feature>
<dbReference type="EMBL" id="ML009337">
    <property type="protein sequence ID" value="RKO97264.1"/>
    <property type="molecule type" value="Genomic_DNA"/>
</dbReference>
<feature type="region of interest" description="Disordered" evidence="1">
    <location>
        <begin position="1"/>
        <end position="130"/>
    </location>
</feature>
<accession>A0A4P9WVC6</accession>
<feature type="region of interest" description="Disordered" evidence="1">
    <location>
        <begin position="206"/>
        <end position="256"/>
    </location>
</feature>
<protein>
    <submittedName>
        <fullName evidence="2">Uncharacterized protein</fullName>
    </submittedName>
</protein>
<feature type="region of interest" description="Disordered" evidence="1">
    <location>
        <begin position="594"/>
        <end position="616"/>
    </location>
</feature>
<feature type="compositionally biased region" description="Low complexity" evidence="1">
    <location>
        <begin position="734"/>
        <end position="749"/>
    </location>
</feature>
<feature type="compositionally biased region" description="Low complexity" evidence="1">
    <location>
        <begin position="678"/>
        <end position="689"/>
    </location>
</feature>
<reference evidence="3" key="1">
    <citation type="journal article" date="2018" name="Nat. Microbiol.">
        <title>Leveraging single-cell genomics to expand the fungal tree of life.</title>
        <authorList>
            <person name="Ahrendt S.R."/>
            <person name="Quandt C.A."/>
            <person name="Ciobanu D."/>
            <person name="Clum A."/>
            <person name="Salamov A."/>
            <person name="Andreopoulos B."/>
            <person name="Cheng J.F."/>
            <person name="Woyke T."/>
            <person name="Pelin A."/>
            <person name="Henrissat B."/>
            <person name="Reynolds N.K."/>
            <person name="Benny G.L."/>
            <person name="Smith M.E."/>
            <person name="James T.Y."/>
            <person name="Grigoriev I.V."/>
        </authorList>
    </citation>
    <scope>NUCLEOTIDE SEQUENCE [LARGE SCALE GENOMIC DNA]</scope>
    <source>
        <strain evidence="3">ATCC 52028</strain>
    </source>
</reference>
<feature type="region of interest" description="Disordered" evidence="1">
    <location>
        <begin position="628"/>
        <end position="771"/>
    </location>
</feature>
<evidence type="ECO:0000313" key="2">
    <source>
        <dbReference type="EMBL" id="RKO97264.1"/>
    </source>
</evidence>
<organism evidence="2 3">
    <name type="scientific">Caulochytrium protostelioides</name>
    <dbReference type="NCBI Taxonomy" id="1555241"/>
    <lineage>
        <taxon>Eukaryota</taxon>
        <taxon>Fungi</taxon>
        <taxon>Fungi incertae sedis</taxon>
        <taxon>Chytridiomycota</taxon>
        <taxon>Chytridiomycota incertae sedis</taxon>
        <taxon>Chytridiomycetes</taxon>
        <taxon>Caulochytriales</taxon>
        <taxon>Caulochytriaceae</taxon>
        <taxon>Caulochytrium</taxon>
    </lineage>
</organism>
<feature type="compositionally biased region" description="Polar residues" evidence="1">
    <location>
        <begin position="111"/>
        <end position="127"/>
    </location>
</feature>
<dbReference type="AlphaFoldDB" id="A0A4P9WVC6"/>
<feature type="compositionally biased region" description="Pro residues" evidence="1">
    <location>
        <begin position="21"/>
        <end position="34"/>
    </location>
</feature>
<dbReference type="Proteomes" id="UP000268535">
    <property type="component" value="Unassembled WGS sequence"/>
</dbReference>